<organism evidence="1 2">
    <name type="scientific">Laccaria amethystina LaAM-08-1</name>
    <dbReference type="NCBI Taxonomy" id="1095629"/>
    <lineage>
        <taxon>Eukaryota</taxon>
        <taxon>Fungi</taxon>
        <taxon>Dikarya</taxon>
        <taxon>Basidiomycota</taxon>
        <taxon>Agaricomycotina</taxon>
        <taxon>Agaricomycetes</taxon>
        <taxon>Agaricomycetidae</taxon>
        <taxon>Agaricales</taxon>
        <taxon>Agaricineae</taxon>
        <taxon>Hydnangiaceae</taxon>
        <taxon>Laccaria</taxon>
    </lineage>
</organism>
<accession>A0A0C9XET4</accession>
<evidence type="ECO:0000313" key="2">
    <source>
        <dbReference type="Proteomes" id="UP000054477"/>
    </source>
</evidence>
<reference evidence="1 2" key="1">
    <citation type="submission" date="2014-04" db="EMBL/GenBank/DDBJ databases">
        <authorList>
            <consortium name="DOE Joint Genome Institute"/>
            <person name="Kuo A."/>
            <person name="Kohler A."/>
            <person name="Nagy L.G."/>
            <person name="Floudas D."/>
            <person name="Copeland A."/>
            <person name="Barry K.W."/>
            <person name="Cichocki N."/>
            <person name="Veneault-Fourrey C."/>
            <person name="LaButti K."/>
            <person name="Lindquist E.A."/>
            <person name="Lipzen A."/>
            <person name="Lundell T."/>
            <person name="Morin E."/>
            <person name="Murat C."/>
            <person name="Sun H."/>
            <person name="Tunlid A."/>
            <person name="Henrissat B."/>
            <person name="Grigoriev I.V."/>
            <person name="Hibbett D.S."/>
            <person name="Martin F."/>
            <person name="Nordberg H.P."/>
            <person name="Cantor M.N."/>
            <person name="Hua S.X."/>
        </authorList>
    </citation>
    <scope>NUCLEOTIDE SEQUENCE [LARGE SCALE GENOMIC DNA]</scope>
    <source>
        <strain evidence="1 2">LaAM-08-1</strain>
    </source>
</reference>
<dbReference type="EMBL" id="KN838783">
    <property type="protein sequence ID" value="KIJ94662.1"/>
    <property type="molecule type" value="Genomic_DNA"/>
</dbReference>
<reference evidence="2" key="2">
    <citation type="submission" date="2015-01" db="EMBL/GenBank/DDBJ databases">
        <title>Evolutionary Origins and Diversification of the Mycorrhizal Mutualists.</title>
        <authorList>
            <consortium name="DOE Joint Genome Institute"/>
            <consortium name="Mycorrhizal Genomics Consortium"/>
            <person name="Kohler A."/>
            <person name="Kuo A."/>
            <person name="Nagy L.G."/>
            <person name="Floudas D."/>
            <person name="Copeland A."/>
            <person name="Barry K.W."/>
            <person name="Cichocki N."/>
            <person name="Veneault-Fourrey C."/>
            <person name="LaButti K."/>
            <person name="Lindquist E.A."/>
            <person name="Lipzen A."/>
            <person name="Lundell T."/>
            <person name="Morin E."/>
            <person name="Murat C."/>
            <person name="Riley R."/>
            <person name="Ohm R."/>
            <person name="Sun H."/>
            <person name="Tunlid A."/>
            <person name="Henrissat B."/>
            <person name="Grigoriev I.V."/>
            <person name="Hibbett D.S."/>
            <person name="Martin F."/>
        </authorList>
    </citation>
    <scope>NUCLEOTIDE SEQUENCE [LARGE SCALE GENOMIC DNA]</scope>
    <source>
        <strain evidence="2">LaAM-08-1</strain>
    </source>
</reference>
<protein>
    <submittedName>
        <fullName evidence="1">Uncharacterized protein</fullName>
    </submittedName>
</protein>
<dbReference type="Proteomes" id="UP000054477">
    <property type="component" value="Unassembled WGS sequence"/>
</dbReference>
<evidence type="ECO:0000313" key="1">
    <source>
        <dbReference type="EMBL" id="KIJ94662.1"/>
    </source>
</evidence>
<sequence>MSFPQTQQIALLKSHLPLSPPTYLFSPHWNCYLTRDALPAQCDSHSWILITVSSTRFHRLRVPLHQHLFSRVA</sequence>
<proteinExistence type="predicted"/>
<keyword evidence="2" id="KW-1185">Reference proteome</keyword>
<dbReference type="HOGENOM" id="CLU_2705191_0_0_1"/>
<name>A0A0C9XET4_9AGAR</name>
<gene>
    <name evidence="1" type="ORF">K443DRAFT_351371</name>
</gene>
<dbReference type="AlphaFoldDB" id="A0A0C9XET4"/>